<dbReference type="AlphaFoldDB" id="A0AAN1MQN6"/>
<protein>
    <submittedName>
        <fullName evidence="1">Uncharacterized protein</fullName>
    </submittedName>
</protein>
<name>A0AAN1MQN6_9BURK</name>
<sequence>MISIADVEHTIRSNGSFVRVWRTVADPILMVAAFGVQGQLTEWSDHTTKHFGDGGSALIGVQVSPCMRSIDDTPGSGGLQIRQGSVTWQVRTAATSPSGKTMR</sequence>
<evidence type="ECO:0000313" key="2">
    <source>
        <dbReference type="Proteomes" id="UP000236649"/>
    </source>
</evidence>
<accession>A0AAN1MQN6</accession>
<evidence type="ECO:0000313" key="1">
    <source>
        <dbReference type="EMBL" id="AUT75892.1"/>
    </source>
</evidence>
<dbReference type="KEGG" id="phs:C2L64_47390"/>
<dbReference type="EMBL" id="CP026108">
    <property type="protein sequence ID" value="AUT75892.1"/>
    <property type="molecule type" value="Genomic_DNA"/>
</dbReference>
<gene>
    <name evidence="1" type="ORF">C2L64_47390</name>
</gene>
<organism evidence="1 2">
    <name type="scientific">Paraburkholderia hospita</name>
    <dbReference type="NCBI Taxonomy" id="169430"/>
    <lineage>
        <taxon>Bacteria</taxon>
        <taxon>Pseudomonadati</taxon>
        <taxon>Pseudomonadota</taxon>
        <taxon>Betaproteobacteria</taxon>
        <taxon>Burkholderiales</taxon>
        <taxon>Burkholderiaceae</taxon>
        <taxon>Paraburkholderia</taxon>
    </lineage>
</organism>
<reference evidence="1 2" key="1">
    <citation type="submission" date="2018-01" db="EMBL/GenBank/DDBJ databases">
        <title>Species boundaries and ecological features among Paraburkholderia terrae DSMZ17804T, P. hospita DSMZ17164T and P. caribensis DSMZ13236T.</title>
        <authorList>
            <person name="Pratama A.A."/>
        </authorList>
    </citation>
    <scope>NUCLEOTIDE SEQUENCE [LARGE SCALE GENOMIC DNA]</scope>
    <source>
        <strain evidence="1 2">DSM 17164</strain>
    </source>
</reference>
<proteinExistence type="predicted"/>
<dbReference type="Proteomes" id="UP000236649">
    <property type="component" value="Chromosome 4"/>
</dbReference>